<sequence>MSGRAAAPAGAAARIGTYDESATIERREKDARKAFVELAGKMRDSRGFPLIFNGSDSEKRCRLPILELTAPLAIGPDQD</sequence>
<dbReference type="EMBL" id="QTQV01000014">
    <property type="protein sequence ID" value="RQT12229.1"/>
    <property type="molecule type" value="Genomic_DNA"/>
</dbReference>
<proteinExistence type="predicted"/>
<reference evidence="1 2" key="1">
    <citation type="submission" date="2018-08" db="EMBL/GenBank/DDBJ databases">
        <title>Comparative analysis of Burkholderia isolates from Puerto Rico.</title>
        <authorList>
            <person name="Hall C."/>
            <person name="Sahl J."/>
            <person name="Wagner D."/>
        </authorList>
    </citation>
    <scope>NUCLEOTIDE SEQUENCE [LARGE SCALE GENOMIC DNA]</scope>
    <source>
        <strain evidence="1 2">Bp9025</strain>
    </source>
</reference>
<dbReference type="AlphaFoldDB" id="A0A3N8QYC4"/>
<evidence type="ECO:0000313" key="2">
    <source>
        <dbReference type="Proteomes" id="UP000277921"/>
    </source>
</evidence>
<comment type="caution">
    <text evidence="1">The sequence shown here is derived from an EMBL/GenBank/DDBJ whole genome shotgun (WGS) entry which is preliminary data.</text>
</comment>
<accession>A0A3N8QYC4</accession>
<organism evidence="1 2">
    <name type="scientific">Burkholderia contaminans</name>
    <dbReference type="NCBI Taxonomy" id="488447"/>
    <lineage>
        <taxon>Bacteria</taxon>
        <taxon>Pseudomonadati</taxon>
        <taxon>Pseudomonadota</taxon>
        <taxon>Betaproteobacteria</taxon>
        <taxon>Burkholderiales</taxon>
        <taxon>Burkholderiaceae</taxon>
        <taxon>Burkholderia</taxon>
        <taxon>Burkholderia cepacia complex</taxon>
    </lineage>
</organism>
<name>A0A3N8QYC4_9BURK</name>
<evidence type="ECO:0000313" key="1">
    <source>
        <dbReference type="EMBL" id="RQT12229.1"/>
    </source>
</evidence>
<dbReference type="Proteomes" id="UP000277921">
    <property type="component" value="Unassembled WGS sequence"/>
</dbReference>
<dbReference type="RefSeq" id="WP_124582019.1">
    <property type="nucleotide sequence ID" value="NZ_QTQV01000014.1"/>
</dbReference>
<gene>
    <name evidence="1" type="ORF">DF051_23715</name>
</gene>
<protein>
    <submittedName>
        <fullName evidence="1">Uncharacterized protein</fullName>
    </submittedName>
</protein>